<gene>
    <name evidence="7" type="ORF">GUJ93_ZPchr0008g12389</name>
</gene>
<dbReference type="AlphaFoldDB" id="A0A8J5RHI1"/>
<dbReference type="Pfam" id="PF02798">
    <property type="entry name" value="GST_N"/>
    <property type="match status" value="1"/>
</dbReference>
<evidence type="ECO:0000259" key="6">
    <source>
        <dbReference type="PROSITE" id="PS50405"/>
    </source>
</evidence>
<dbReference type="InterPro" id="IPR034347">
    <property type="entry name" value="GST_Phi_C"/>
</dbReference>
<evidence type="ECO:0000313" key="8">
    <source>
        <dbReference type="Proteomes" id="UP000729402"/>
    </source>
</evidence>
<dbReference type="PROSITE" id="PS50404">
    <property type="entry name" value="GST_NTER"/>
    <property type="match status" value="1"/>
</dbReference>
<dbReference type="InterPro" id="IPR004046">
    <property type="entry name" value="GST_C"/>
</dbReference>
<dbReference type="PANTHER" id="PTHR43900:SF6">
    <property type="entry name" value="GLUTATHIONE TRANSFERASE"/>
    <property type="match status" value="1"/>
</dbReference>
<dbReference type="SFLD" id="SFLDG00358">
    <property type="entry name" value="Main_(cytGST)"/>
    <property type="match status" value="1"/>
</dbReference>
<evidence type="ECO:0000256" key="1">
    <source>
        <dbReference type="ARBA" id="ARBA00010128"/>
    </source>
</evidence>
<feature type="domain" description="GST N-terminal" evidence="5">
    <location>
        <begin position="1"/>
        <end position="46"/>
    </location>
</feature>
<keyword evidence="3" id="KW-0808">Transferase</keyword>
<evidence type="ECO:0000256" key="4">
    <source>
        <dbReference type="ARBA" id="ARBA00047960"/>
    </source>
</evidence>
<reference evidence="7" key="2">
    <citation type="submission" date="2021-02" db="EMBL/GenBank/DDBJ databases">
        <authorList>
            <person name="Kimball J.A."/>
            <person name="Haas M.W."/>
            <person name="Macchietto M."/>
            <person name="Kono T."/>
            <person name="Duquette J."/>
            <person name="Shao M."/>
        </authorList>
    </citation>
    <scope>NUCLEOTIDE SEQUENCE</scope>
    <source>
        <tissue evidence="7">Fresh leaf tissue</tissue>
    </source>
</reference>
<evidence type="ECO:0000313" key="7">
    <source>
        <dbReference type="EMBL" id="KAG8045130.1"/>
    </source>
</evidence>
<dbReference type="InterPro" id="IPR010987">
    <property type="entry name" value="Glutathione-S-Trfase_C-like"/>
</dbReference>
<dbReference type="PANTHER" id="PTHR43900">
    <property type="entry name" value="GLUTATHIONE S-TRANSFERASE RHO"/>
    <property type="match status" value="1"/>
</dbReference>
<comment type="caution">
    <text evidence="7">The sequence shown here is derived from an EMBL/GenBank/DDBJ whole genome shotgun (WGS) entry which is preliminary data.</text>
</comment>
<dbReference type="InterPro" id="IPR004045">
    <property type="entry name" value="Glutathione_S-Trfase_N"/>
</dbReference>
<feature type="domain" description="GST C-terminal" evidence="6">
    <location>
        <begin position="51"/>
        <end position="178"/>
    </location>
</feature>
<dbReference type="PROSITE" id="PS50405">
    <property type="entry name" value="GST_CTER"/>
    <property type="match status" value="1"/>
</dbReference>
<keyword evidence="8" id="KW-1185">Reference proteome</keyword>
<accession>A0A8J5RHI1</accession>
<dbReference type="Proteomes" id="UP000729402">
    <property type="component" value="Unassembled WGS sequence"/>
</dbReference>
<dbReference type="EMBL" id="JAAALK010000290">
    <property type="protein sequence ID" value="KAG8045130.1"/>
    <property type="molecule type" value="Genomic_DNA"/>
</dbReference>
<dbReference type="Pfam" id="PF00043">
    <property type="entry name" value="GST_C"/>
    <property type="match status" value="1"/>
</dbReference>
<dbReference type="InterPro" id="IPR040079">
    <property type="entry name" value="Glutathione_S-Trfase"/>
</dbReference>
<organism evidence="7 8">
    <name type="scientific">Zizania palustris</name>
    <name type="common">Northern wild rice</name>
    <dbReference type="NCBI Taxonomy" id="103762"/>
    <lineage>
        <taxon>Eukaryota</taxon>
        <taxon>Viridiplantae</taxon>
        <taxon>Streptophyta</taxon>
        <taxon>Embryophyta</taxon>
        <taxon>Tracheophyta</taxon>
        <taxon>Spermatophyta</taxon>
        <taxon>Magnoliopsida</taxon>
        <taxon>Liliopsida</taxon>
        <taxon>Poales</taxon>
        <taxon>Poaceae</taxon>
        <taxon>BOP clade</taxon>
        <taxon>Oryzoideae</taxon>
        <taxon>Oryzeae</taxon>
        <taxon>Zizaniinae</taxon>
        <taxon>Zizania</taxon>
    </lineage>
</organism>
<dbReference type="GO" id="GO:0004364">
    <property type="term" value="F:glutathione transferase activity"/>
    <property type="evidence" value="ECO:0007669"/>
    <property type="project" value="UniProtKB-EC"/>
</dbReference>
<dbReference type="OrthoDB" id="422574at2759"/>
<proteinExistence type="inferred from homology"/>
<dbReference type="GO" id="GO:0006749">
    <property type="term" value="P:glutathione metabolic process"/>
    <property type="evidence" value="ECO:0007669"/>
    <property type="project" value="TreeGrafter"/>
</dbReference>
<dbReference type="GO" id="GO:0043295">
    <property type="term" value="F:glutathione binding"/>
    <property type="evidence" value="ECO:0007669"/>
    <property type="project" value="TreeGrafter"/>
</dbReference>
<comment type="catalytic activity">
    <reaction evidence="4">
        <text>RX + glutathione = an S-substituted glutathione + a halide anion + H(+)</text>
        <dbReference type="Rhea" id="RHEA:16437"/>
        <dbReference type="ChEBI" id="CHEBI:15378"/>
        <dbReference type="ChEBI" id="CHEBI:16042"/>
        <dbReference type="ChEBI" id="CHEBI:17792"/>
        <dbReference type="ChEBI" id="CHEBI:57925"/>
        <dbReference type="ChEBI" id="CHEBI:90779"/>
        <dbReference type="EC" id="2.5.1.18"/>
    </reaction>
</comment>
<dbReference type="CDD" id="cd03187">
    <property type="entry name" value="GST_C_Phi"/>
    <property type="match status" value="1"/>
</dbReference>
<dbReference type="SFLD" id="SFLDS00019">
    <property type="entry name" value="Glutathione_Transferase_(cytos"/>
    <property type="match status" value="1"/>
</dbReference>
<dbReference type="EC" id="2.5.1.18" evidence="2"/>
<evidence type="ECO:0000259" key="5">
    <source>
        <dbReference type="PROSITE" id="PS50404"/>
    </source>
</evidence>
<dbReference type="GO" id="GO:0005737">
    <property type="term" value="C:cytoplasm"/>
    <property type="evidence" value="ECO:0007669"/>
    <property type="project" value="TreeGrafter"/>
</dbReference>
<name>A0A8J5RHI1_ZIZPA</name>
<comment type="similarity">
    <text evidence="1">Belongs to the GST superfamily. Phi family.</text>
</comment>
<sequence>MILMDLFVCVSSQPFGQVPALQDGDLVLFESRAISRYVLRKNSSELLKEGSLGDSARVDVWLEVESHHFDRPMAVIIYQCLVLPVYFGGKTDEKIVEENLETLRKTFRVYEDRLSRSTYLAGDFISLADLSHFPTAYYLLATPHAGMLDEFPRVKAWIDGMLARPAVIKVIEMMKASA</sequence>
<evidence type="ECO:0000256" key="3">
    <source>
        <dbReference type="ARBA" id="ARBA00022679"/>
    </source>
</evidence>
<protein>
    <recommendedName>
        <fullName evidence="2">glutathione transferase</fullName>
        <ecNumber evidence="2">2.5.1.18</ecNumber>
    </recommendedName>
</protein>
<reference evidence="7" key="1">
    <citation type="journal article" date="2021" name="bioRxiv">
        <title>Whole Genome Assembly and Annotation of Northern Wild Rice, Zizania palustris L., Supports a Whole Genome Duplication in the Zizania Genus.</title>
        <authorList>
            <person name="Haas M."/>
            <person name="Kono T."/>
            <person name="Macchietto M."/>
            <person name="Millas R."/>
            <person name="McGilp L."/>
            <person name="Shao M."/>
            <person name="Duquette J."/>
            <person name="Hirsch C.N."/>
            <person name="Kimball J."/>
        </authorList>
    </citation>
    <scope>NUCLEOTIDE SEQUENCE</scope>
    <source>
        <tissue evidence="7">Fresh leaf tissue</tissue>
    </source>
</reference>
<dbReference type="FunFam" id="1.20.1050.10:FF:000004">
    <property type="entry name" value="Glutathione S-transferase F2"/>
    <property type="match status" value="1"/>
</dbReference>
<dbReference type="GO" id="GO:0009636">
    <property type="term" value="P:response to toxic substance"/>
    <property type="evidence" value="ECO:0007669"/>
    <property type="project" value="UniProtKB-ARBA"/>
</dbReference>
<evidence type="ECO:0000256" key="2">
    <source>
        <dbReference type="ARBA" id="ARBA00012452"/>
    </source>
</evidence>